<protein>
    <submittedName>
        <fullName evidence="1">2630_t:CDS:1</fullName>
    </submittedName>
</protein>
<keyword evidence="2" id="KW-1185">Reference proteome</keyword>
<name>A0ACA9PIL6_9GLOM</name>
<reference evidence="1" key="1">
    <citation type="submission" date="2021-06" db="EMBL/GenBank/DDBJ databases">
        <authorList>
            <person name="Kallberg Y."/>
            <person name="Tangrot J."/>
            <person name="Rosling A."/>
        </authorList>
    </citation>
    <scope>NUCLEOTIDE SEQUENCE</scope>
    <source>
        <strain evidence="1">AU212A</strain>
    </source>
</reference>
<evidence type="ECO:0000313" key="2">
    <source>
        <dbReference type="Proteomes" id="UP000789860"/>
    </source>
</evidence>
<proteinExistence type="predicted"/>
<organism evidence="1 2">
    <name type="scientific">Scutellospora calospora</name>
    <dbReference type="NCBI Taxonomy" id="85575"/>
    <lineage>
        <taxon>Eukaryota</taxon>
        <taxon>Fungi</taxon>
        <taxon>Fungi incertae sedis</taxon>
        <taxon>Mucoromycota</taxon>
        <taxon>Glomeromycotina</taxon>
        <taxon>Glomeromycetes</taxon>
        <taxon>Diversisporales</taxon>
        <taxon>Gigasporaceae</taxon>
        <taxon>Scutellospora</taxon>
    </lineage>
</organism>
<accession>A0ACA9PIL6</accession>
<gene>
    <name evidence="1" type="ORF">SCALOS_LOCUS10921</name>
</gene>
<evidence type="ECO:0000313" key="1">
    <source>
        <dbReference type="EMBL" id="CAG8712389.1"/>
    </source>
</evidence>
<sequence length="82" mass="9397">EVVNSEVIDNSKDIEVSIIEIEEAVIYGVIRDNNLQNKLSKIARLLKGKKKLDIHTDSLLVVEKLERREIKKIDISWVVADN</sequence>
<feature type="non-terminal residue" evidence="1">
    <location>
        <position position="1"/>
    </location>
</feature>
<dbReference type="EMBL" id="CAJVPM010043744">
    <property type="protein sequence ID" value="CAG8712389.1"/>
    <property type="molecule type" value="Genomic_DNA"/>
</dbReference>
<feature type="non-terminal residue" evidence="1">
    <location>
        <position position="82"/>
    </location>
</feature>
<comment type="caution">
    <text evidence="1">The sequence shown here is derived from an EMBL/GenBank/DDBJ whole genome shotgun (WGS) entry which is preliminary data.</text>
</comment>
<dbReference type="Proteomes" id="UP000789860">
    <property type="component" value="Unassembled WGS sequence"/>
</dbReference>